<dbReference type="InterPro" id="IPR011968">
    <property type="entry name" value="PaaB1"/>
</dbReference>
<gene>
    <name evidence="1" type="ORF">METZ01_LOCUS1619</name>
</gene>
<reference evidence="1" key="1">
    <citation type="submission" date="2018-05" db="EMBL/GenBank/DDBJ databases">
        <authorList>
            <person name="Lanie J.A."/>
            <person name="Ng W.-L."/>
            <person name="Kazmierczak K.M."/>
            <person name="Andrzejewski T.M."/>
            <person name="Davidsen T.M."/>
            <person name="Wayne K.J."/>
            <person name="Tettelin H."/>
            <person name="Glass J.I."/>
            <person name="Rusch D."/>
            <person name="Podicherti R."/>
            <person name="Tsui H.-C.T."/>
            <person name="Winkler M.E."/>
        </authorList>
    </citation>
    <scope>NUCLEOTIDE SEQUENCE</scope>
</reference>
<proteinExistence type="predicted"/>
<sequence length="261" mass="28690">MTFETIEYREDAGYVEITLNRPDSLNSFTPNMHEELREAMTRIEQNPEIRAVIFTGAGRAFCTGEDLGAYSNISIVPELGETVDKNYNALIRRIRALSIPVIMAINGVAAGAGANLAFSGDLLLAARSAKFIQAFCKIGLIPDSGGTYFLPRLIGEAKAKALAITGESIDAETAERWGLIWKVVEDTDLLLEARKYAAHLATQPTKALGAVKQMLQNSFANSLDTQLDLERDTQNELGHSEDFREGVSAFFEKRNPVFKGR</sequence>
<dbReference type="NCBIfam" id="TIGR02280">
    <property type="entry name" value="PaaB1"/>
    <property type="match status" value="1"/>
</dbReference>
<dbReference type="PANTHER" id="PTHR43459">
    <property type="entry name" value="ENOYL-COA HYDRATASE"/>
    <property type="match status" value="1"/>
</dbReference>
<dbReference type="CDD" id="cd06558">
    <property type="entry name" value="crotonase-like"/>
    <property type="match status" value="1"/>
</dbReference>
<dbReference type="Gene3D" id="1.10.12.10">
    <property type="entry name" value="Lyase 2-enoyl-coa Hydratase, Chain A, domain 2"/>
    <property type="match status" value="1"/>
</dbReference>
<name>A0A381N2M6_9ZZZZ</name>
<dbReference type="InterPro" id="IPR001753">
    <property type="entry name" value="Enoyl-CoA_hydra/iso"/>
</dbReference>
<dbReference type="Pfam" id="PF00378">
    <property type="entry name" value="ECH_1"/>
    <property type="match status" value="1"/>
</dbReference>
<organism evidence="1">
    <name type="scientific">marine metagenome</name>
    <dbReference type="NCBI Taxonomy" id="408172"/>
    <lineage>
        <taxon>unclassified sequences</taxon>
        <taxon>metagenomes</taxon>
        <taxon>ecological metagenomes</taxon>
    </lineage>
</organism>
<dbReference type="InterPro" id="IPR014748">
    <property type="entry name" value="Enoyl-CoA_hydra_C"/>
</dbReference>
<evidence type="ECO:0000313" key="1">
    <source>
        <dbReference type="EMBL" id="SUZ48765.1"/>
    </source>
</evidence>
<protein>
    <recommendedName>
        <fullName evidence="2">Enoyl-CoA hydratase</fullName>
    </recommendedName>
</protein>
<accession>A0A381N2M6</accession>
<dbReference type="PANTHER" id="PTHR43459:SF1">
    <property type="entry name" value="EG:BACN32G11.4 PROTEIN"/>
    <property type="match status" value="1"/>
</dbReference>
<dbReference type="GO" id="GO:0010124">
    <property type="term" value="P:phenylacetate catabolic process"/>
    <property type="evidence" value="ECO:0007669"/>
    <property type="project" value="InterPro"/>
</dbReference>
<dbReference type="EMBL" id="UINC01000085">
    <property type="protein sequence ID" value="SUZ48765.1"/>
    <property type="molecule type" value="Genomic_DNA"/>
</dbReference>
<dbReference type="AlphaFoldDB" id="A0A381N2M6"/>
<evidence type="ECO:0008006" key="2">
    <source>
        <dbReference type="Google" id="ProtNLM"/>
    </source>
</evidence>
<dbReference type="InterPro" id="IPR029045">
    <property type="entry name" value="ClpP/crotonase-like_dom_sf"/>
</dbReference>
<dbReference type="SUPFAM" id="SSF52096">
    <property type="entry name" value="ClpP/crotonase"/>
    <property type="match status" value="1"/>
</dbReference>
<dbReference type="Gene3D" id="3.90.226.10">
    <property type="entry name" value="2-enoyl-CoA Hydratase, Chain A, domain 1"/>
    <property type="match status" value="1"/>
</dbReference>